<dbReference type="SUPFAM" id="SSF158472">
    <property type="entry name" value="HAMP domain-like"/>
    <property type="match status" value="1"/>
</dbReference>
<keyword evidence="5" id="KW-0808">Transferase</keyword>
<evidence type="ECO:0000259" key="9">
    <source>
        <dbReference type="PROSITE" id="PS50885"/>
    </source>
</evidence>
<dbReference type="GO" id="GO:0000155">
    <property type="term" value="F:phosphorelay sensor kinase activity"/>
    <property type="evidence" value="ECO:0007669"/>
    <property type="project" value="TreeGrafter"/>
</dbReference>
<evidence type="ECO:0000313" key="11">
    <source>
        <dbReference type="Proteomes" id="UP000001366"/>
    </source>
</evidence>
<dbReference type="Pfam" id="PF00672">
    <property type="entry name" value="HAMP"/>
    <property type="match status" value="1"/>
</dbReference>
<feature type="transmembrane region" description="Helical" evidence="8">
    <location>
        <begin position="12"/>
        <end position="35"/>
    </location>
</feature>
<dbReference type="CDD" id="cd06225">
    <property type="entry name" value="HAMP"/>
    <property type="match status" value="1"/>
</dbReference>
<keyword evidence="4" id="KW-0597">Phosphoprotein</keyword>
<reference evidence="10 11" key="1">
    <citation type="journal article" date="2009" name="J. Bacteriol.">
        <title>Complete and draft genome sequences of six members of the Aquificales.</title>
        <authorList>
            <person name="Reysenbach A.L."/>
            <person name="Hamamura N."/>
            <person name="Podar M."/>
            <person name="Griffiths E."/>
            <person name="Ferreira S."/>
            <person name="Hochstein R."/>
            <person name="Heidelberg J."/>
            <person name="Johnson J."/>
            <person name="Mead D."/>
            <person name="Pohorille A."/>
            <person name="Sarmiento M."/>
            <person name="Schweighofer K."/>
            <person name="Seshadri R."/>
            <person name="Voytek M.A."/>
        </authorList>
    </citation>
    <scope>NUCLEOTIDE SEQUENCE [LARGE SCALE GENOMIC DNA]</scope>
    <source>
        <strain evidence="11">DSM 14350 / EX-H1</strain>
    </source>
</reference>
<feature type="transmembrane region" description="Helical" evidence="8">
    <location>
        <begin position="47"/>
        <end position="69"/>
    </location>
</feature>
<keyword evidence="11" id="KW-1185">Reference proteome</keyword>
<dbReference type="GO" id="GO:0005886">
    <property type="term" value="C:plasma membrane"/>
    <property type="evidence" value="ECO:0007669"/>
    <property type="project" value="TreeGrafter"/>
</dbReference>
<dbReference type="PANTHER" id="PTHR45528:SF10">
    <property type="entry name" value="METHYL-ACCEPTING CHEMOTAXIS PROTEIN"/>
    <property type="match status" value="1"/>
</dbReference>
<feature type="domain" description="HAMP" evidence="9">
    <location>
        <begin position="71"/>
        <end position="123"/>
    </location>
</feature>
<dbReference type="EC" id="2.7.13.3" evidence="3"/>
<dbReference type="Proteomes" id="UP000001366">
    <property type="component" value="Chromosome"/>
</dbReference>
<evidence type="ECO:0000256" key="1">
    <source>
        <dbReference type="ARBA" id="ARBA00000085"/>
    </source>
</evidence>
<dbReference type="AlphaFoldDB" id="C0QS49"/>
<sequence>MTEKRSSVLNQISVIILLGSFFGAFFVGFLVYLLISEHDKEGALKKAFFSYIITQAVFLVLVYIIRLSIDKTIISKIKSITRAMDEVSLGNLDVEVKASGNDELTDLAESFERMRISMKTIIEKLER</sequence>
<dbReference type="KEGG" id="pmx:PERMA_1731"/>
<dbReference type="SMART" id="SM00304">
    <property type="entry name" value="HAMP"/>
    <property type="match status" value="1"/>
</dbReference>
<evidence type="ECO:0000256" key="7">
    <source>
        <dbReference type="ARBA" id="ARBA00023136"/>
    </source>
</evidence>
<evidence type="ECO:0000313" key="10">
    <source>
        <dbReference type="EMBL" id="ACO03382.1"/>
    </source>
</evidence>
<keyword evidence="7 8" id="KW-0472">Membrane</keyword>
<gene>
    <name evidence="10" type="ordered locus">PERMA_1731</name>
</gene>
<evidence type="ECO:0000256" key="2">
    <source>
        <dbReference type="ARBA" id="ARBA00004141"/>
    </source>
</evidence>
<evidence type="ECO:0000256" key="3">
    <source>
        <dbReference type="ARBA" id="ARBA00012438"/>
    </source>
</evidence>
<organism evidence="10 11">
    <name type="scientific">Persephonella marina (strain DSM 14350 / EX-H1)</name>
    <dbReference type="NCBI Taxonomy" id="123214"/>
    <lineage>
        <taxon>Bacteria</taxon>
        <taxon>Pseudomonadati</taxon>
        <taxon>Aquificota</taxon>
        <taxon>Aquificia</taxon>
        <taxon>Aquificales</taxon>
        <taxon>Hydrogenothermaceae</taxon>
        <taxon>Persephonella</taxon>
    </lineage>
</organism>
<dbReference type="PaxDb" id="123214-PERMA_1731"/>
<protein>
    <recommendedName>
        <fullName evidence="3">histidine kinase</fullName>
        <ecNumber evidence="3">2.7.13.3</ecNumber>
    </recommendedName>
</protein>
<dbReference type="RefSeq" id="WP_012675621.1">
    <property type="nucleotide sequence ID" value="NC_012440.1"/>
</dbReference>
<comment type="catalytic activity">
    <reaction evidence="1">
        <text>ATP + protein L-histidine = ADP + protein N-phospho-L-histidine.</text>
        <dbReference type="EC" id="2.7.13.3"/>
    </reaction>
</comment>
<keyword evidence="8" id="KW-0812">Transmembrane</keyword>
<evidence type="ECO:0000256" key="5">
    <source>
        <dbReference type="ARBA" id="ARBA00022679"/>
    </source>
</evidence>
<dbReference type="OrthoDB" id="14689at2"/>
<dbReference type="PANTHER" id="PTHR45528">
    <property type="entry name" value="SENSOR HISTIDINE KINASE CPXA"/>
    <property type="match status" value="1"/>
</dbReference>
<dbReference type="STRING" id="123214.PERMA_1731"/>
<name>C0QS49_PERMH</name>
<dbReference type="Gene3D" id="6.10.340.10">
    <property type="match status" value="1"/>
</dbReference>
<keyword evidence="8" id="KW-1133">Transmembrane helix</keyword>
<dbReference type="eggNOG" id="COG2770">
    <property type="taxonomic scope" value="Bacteria"/>
</dbReference>
<proteinExistence type="predicted"/>
<dbReference type="InterPro" id="IPR050398">
    <property type="entry name" value="HssS/ArlS-like"/>
</dbReference>
<dbReference type="EMBL" id="CP001230">
    <property type="protein sequence ID" value="ACO03382.1"/>
    <property type="molecule type" value="Genomic_DNA"/>
</dbReference>
<dbReference type="InterPro" id="IPR003660">
    <property type="entry name" value="HAMP_dom"/>
</dbReference>
<accession>C0QS49</accession>
<dbReference type="HOGENOM" id="CLU_2025572_0_0_0"/>
<evidence type="ECO:0000256" key="8">
    <source>
        <dbReference type="SAM" id="Phobius"/>
    </source>
</evidence>
<keyword evidence="6" id="KW-0418">Kinase</keyword>
<evidence type="ECO:0000256" key="6">
    <source>
        <dbReference type="ARBA" id="ARBA00022777"/>
    </source>
</evidence>
<dbReference type="PROSITE" id="PS50885">
    <property type="entry name" value="HAMP"/>
    <property type="match status" value="1"/>
</dbReference>
<evidence type="ECO:0000256" key="4">
    <source>
        <dbReference type="ARBA" id="ARBA00022553"/>
    </source>
</evidence>
<comment type="subcellular location">
    <subcellularLocation>
        <location evidence="2">Membrane</location>
        <topology evidence="2">Multi-pass membrane protein</topology>
    </subcellularLocation>
</comment>